<evidence type="ECO:0000256" key="2">
    <source>
        <dbReference type="ARBA" id="ARBA00023002"/>
    </source>
</evidence>
<comment type="catalytic activity">
    <reaction evidence="5">
        <text>D-xylose + NADP(+) = D-xylono-1,5-lactone + NADPH + H(+)</text>
        <dbReference type="Rhea" id="RHEA:22000"/>
        <dbReference type="ChEBI" id="CHEBI:15378"/>
        <dbReference type="ChEBI" id="CHEBI:15867"/>
        <dbReference type="ChEBI" id="CHEBI:53455"/>
        <dbReference type="ChEBI" id="CHEBI:57783"/>
        <dbReference type="ChEBI" id="CHEBI:58349"/>
        <dbReference type="EC" id="1.1.1.179"/>
    </reaction>
</comment>
<dbReference type="InterPro" id="IPR055170">
    <property type="entry name" value="GFO_IDH_MocA-like_dom"/>
</dbReference>
<dbReference type="PANTHER" id="PTHR22604:SF105">
    <property type="entry name" value="TRANS-1,2-DIHYDROBENZENE-1,2-DIOL DEHYDROGENASE"/>
    <property type="match status" value="1"/>
</dbReference>
<dbReference type="Gene3D" id="3.30.360.10">
    <property type="entry name" value="Dihydrodipicolinate Reductase, domain 2"/>
    <property type="match status" value="1"/>
</dbReference>
<accession>A0AAN7BJI4</accession>
<comment type="similarity">
    <text evidence="1">Belongs to the Gfo/Idh/MocA family.</text>
</comment>
<dbReference type="Pfam" id="PF01408">
    <property type="entry name" value="GFO_IDH_MocA"/>
    <property type="match status" value="1"/>
</dbReference>
<reference evidence="8" key="2">
    <citation type="submission" date="2023-05" db="EMBL/GenBank/DDBJ databases">
        <authorList>
            <consortium name="Lawrence Berkeley National Laboratory"/>
            <person name="Steindorff A."/>
            <person name="Hensen N."/>
            <person name="Bonometti L."/>
            <person name="Westerberg I."/>
            <person name="Brannstrom I.O."/>
            <person name="Guillou S."/>
            <person name="Cros-Aarteil S."/>
            <person name="Calhoun S."/>
            <person name="Haridas S."/>
            <person name="Kuo A."/>
            <person name="Mondo S."/>
            <person name="Pangilinan J."/>
            <person name="Riley R."/>
            <person name="Labutti K."/>
            <person name="Andreopoulos B."/>
            <person name="Lipzen A."/>
            <person name="Chen C."/>
            <person name="Yanf M."/>
            <person name="Daum C."/>
            <person name="Ng V."/>
            <person name="Clum A."/>
            <person name="Ohm R."/>
            <person name="Martin F."/>
            <person name="Silar P."/>
            <person name="Natvig D."/>
            <person name="Lalanne C."/>
            <person name="Gautier V."/>
            <person name="Ament-Velasquez S.L."/>
            <person name="Kruys A."/>
            <person name="Hutchinson M.I."/>
            <person name="Powell A.J."/>
            <person name="Barry K."/>
            <person name="Miller A.N."/>
            <person name="Grigoriev I.V."/>
            <person name="Debuchy R."/>
            <person name="Gladieux P."/>
            <person name="Thoren M.H."/>
            <person name="Johannesson H."/>
        </authorList>
    </citation>
    <scope>NUCLEOTIDE SEQUENCE</scope>
    <source>
        <strain evidence="8">CBS 990.96</strain>
    </source>
</reference>
<comment type="caution">
    <text evidence="8">The sequence shown here is derived from an EMBL/GenBank/DDBJ whole genome shotgun (WGS) entry which is preliminary data.</text>
</comment>
<dbReference type="GO" id="GO:0047837">
    <property type="term" value="F:D-xylose 1-dehydrogenase (NADP+) activity"/>
    <property type="evidence" value="ECO:0007669"/>
    <property type="project" value="UniProtKB-EC"/>
</dbReference>
<proteinExistence type="inferred from homology"/>
<evidence type="ECO:0000313" key="8">
    <source>
        <dbReference type="EMBL" id="KAK4224393.1"/>
    </source>
</evidence>
<gene>
    <name evidence="8" type="ORF">QBC38DRAFT_485617</name>
</gene>
<evidence type="ECO:0000256" key="1">
    <source>
        <dbReference type="ARBA" id="ARBA00010928"/>
    </source>
</evidence>
<dbReference type="Gene3D" id="3.40.50.720">
    <property type="entry name" value="NAD(P)-binding Rossmann-like Domain"/>
    <property type="match status" value="1"/>
</dbReference>
<dbReference type="InterPro" id="IPR000683">
    <property type="entry name" value="Gfo/Idh/MocA-like_OxRdtase_N"/>
</dbReference>
<dbReference type="AlphaFoldDB" id="A0AAN7BJI4"/>
<dbReference type="Pfam" id="PF22725">
    <property type="entry name" value="GFO_IDH_MocA_C3"/>
    <property type="match status" value="1"/>
</dbReference>
<reference evidence="8" key="1">
    <citation type="journal article" date="2023" name="Mol. Phylogenet. Evol.">
        <title>Genome-scale phylogeny and comparative genomics of the fungal order Sordariales.</title>
        <authorList>
            <person name="Hensen N."/>
            <person name="Bonometti L."/>
            <person name="Westerberg I."/>
            <person name="Brannstrom I.O."/>
            <person name="Guillou S."/>
            <person name="Cros-Aarteil S."/>
            <person name="Calhoun S."/>
            <person name="Haridas S."/>
            <person name="Kuo A."/>
            <person name="Mondo S."/>
            <person name="Pangilinan J."/>
            <person name="Riley R."/>
            <person name="LaButti K."/>
            <person name="Andreopoulos B."/>
            <person name="Lipzen A."/>
            <person name="Chen C."/>
            <person name="Yan M."/>
            <person name="Daum C."/>
            <person name="Ng V."/>
            <person name="Clum A."/>
            <person name="Steindorff A."/>
            <person name="Ohm R.A."/>
            <person name="Martin F."/>
            <person name="Silar P."/>
            <person name="Natvig D.O."/>
            <person name="Lalanne C."/>
            <person name="Gautier V."/>
            <person name="Ament-Velasquez S.L."/>
            <person name="Kruys A."/>
            <person name="Hutchinson M.I."/>
            <person name="Powell A.J."/>
            <person name="Barry K."/>
            <person name="Miller A.N."/>
            <person name="Grigoriev I.V."/>
            <person name="Debuchy R."/>
            <person name="Gladieux P."/>
            <person name="Hiltunen Thoren M."/>
            <person name="Johannesson H."/>
        </authorList>
    </citation>
    <scope>NUCLEOTIDE SEQUENCE</scope>
    <source>
        <strain evidence="8">CBS 990.96</strain>
    </source>
</reference>
<keyword evidence="9" id="KW-1185">Reference proteome</keyword>
<dbReference type="PANTHER" id="PTHR22604">
    <property type="entry name" value="OXIDOREDUCTASES"/>
    <property type="match status" value="1"/>
</dbReference>
<dbReference type="SUPFAM" id="SSF55347">
    <property type="entry name" value="Glyceraldehyde-3-phosphate dehydrogenase-like, C-terminal domain"/>
    <property type="match status" value="1"/>
</dbReference>
<dbReference type="Proteomes" id="UP001301958">
    <property type="component" value="Unassembled WGS sequence"/>
</dbReference>
<dbReference type="SUPFAM" id="SSF51735">
    <property type="entry name" value="NAD(P)-binding Rossmann-fold domains"/>
    <property type="match status" value="1"/>
</dbReference>
<dbReference type="InterPro" id="IPR036291">
    <property type="entry name" value="NAD(P)-bd_dom_sf"/>
</dbReference>
<keyword evidence="2" id="KW-0560">Oxidoreductase</keyword>
<feature type="domain" description="Gfo/Idh/MocA-like oxidoreductase N-terminal" evidence="6">
    <location>
        <begin position="26"/>
        <end position="134"/>
    </location>
</feature>
<evidence type="ECO:0000259" key="6">
    <source>
        <dbReference type="Pfam" id="PF01408"/>
    </source>
</evidence>
<dbReference type="EMBL" id="MU865394">
    <property type="protein sequence ID" value="KAK4224393.1"/>
    <property type="molecule type" value="Genomic_DNA"/>
</dbReference>
<evidence type="ECO:0000259" key="7">
    <source>
        <dbReference type="Pfam" id="PF22725"/>
    </source>
</evidence>
<feature type="domain" description="GFO/IDH/MocA-like oxidoreductase" evidence="7">
    <location>
        <begin position="173"/>
        <end position="259"/>
    </location>
</feature>
<name>A0AAN7BJI4_9PEZI</name>
<dbReference type="InterPro" id="IPR050984">
    <property type="entry name" value="Gfo/Idh/MocA_domain"/>
</dbReference>
<evidence type="ECO:0000256" key="5">
    <source>
        <dbReference type="ARBA" id="ARBA00049233"/>
    </source>
</evidence>
<protein>
    <recommendedName>
        <fullName evidence="3">D-xylose 1-dehydrogenase (NADP(+), D-xylono-1,5-lactone-forming)</fullName>
        <ecNumber evidence="3">1.1.1.179</ecNumber>
    </recommendedName>
    <alternativeName>
        <fullName evidence="4">D-xylose-NADP dehydrogenase</fullName>
    </alternativeName>
</protein>
<evidence type="ECO:0000256" key="4">
    <source>
        <dbReference type="ARBA" id="ARBA00042988"/>
    </source>
</evidence>
<dbReference type="EC" id="1.1.1.179" evidence="3"/>
<evidence type="ECO:0000313" key="9">
    <source>
        <dbReference type="Proteomes" id="UP001301958"/>
    </source>
</evidence>
<sequence>MVFALLSRVYSAFGPPKVEKQKDGIIRFGILGAAQIAPLAIITPAINHPEVIIQAVAARDRKRAEEFAKKHGIPDVHDSYQAILDDPNIDAIFIPLPNSLHFEWAVRSIRAGKHVLLEKPSVNTAAEAEILFNLPELKGPNPPVLLEAFHNRFHPALQKFLSFIDHENVAHVHTDSMVPAWMTDKDNIGYNYKMGGGGMMMMGTYNFGMLRLIFGTEPQECTSCTVNTFEDGVHDQCDIDFKAQFRFPGGAIGEAETTMRGGLLWKPSEARVTHREVIVPDSALPASQEKARTRTATLHGFIHAVMWHRIDVRDEYVIRNKKDGSVVRKWTENNSYKAYSFKEAVESGGENAEQFKGFPGEVWWMSYRYQLEAFVNKVKGRPTQFWVSGEDSLNQMKMLDMAYLKSGLGLRPTSSFR</sequence>
<dbReference type="GO" id="GO:0000166">
    <property type="term" value="F:nucleotide binding"/>
    <property type="evidence" value="ECO:0007669"/>
    <property type="project" value="InterPro"/>
</dbReference>
<organism evidence="8 9">
    <name type="scientific">Podospora fimiseda</name>
    <dbReference type="NCBI Taxonomy" id="252190"/>
    <lineage>
        <taxon>Eukaryota</taxon>
        <taxon>Fungi</taxon>
        <taxon>Dikarya</taxon>
        <taxon>Ascomycota</taxon>
        <taxon>Pezizomycotina</taxon>
        <taxon>Sordariomycetes</taxon>
        <taxon>Sordariomycetidae</taxon>
        <taxon>Sordariales</taxon>
        <taxon>Podosporaceae</taxon>
        <taxon>Podospora</taxon>
    </lineage>
</organism>
<evidence type="ECO:0000256" key="3">
    <source>
        <dbReference type="ARBA" id="ARBA00038984"/>
    </source>
</evidence>